<dbReference type="AlphaFoldDB" id="A0A7X2XH86"/>
<name>A0A7X2XH86_9FIRM</name>
<evidence type="ECO:0000313" key="1">
    <source>
        <dbReference type="EMBL" id="MTT76648.1"/>
    </source>
</evidence>
<accession>A0A7X2XH86</accession>
<protein>
    <submittedName>
        <fullName evidence="1">Uncharacterized protein</fullName>
    </submittedName>
</protein>
<comment type="caution">
    <text evidence="1">The sequence shown here is derived from an EMBL/GenBank/DDBJ whole genome shotgun (WGS) entry which is preliminary data.</text>
</comment>
<dbReference type="RefSeq" id="WP_155164259.1">
    <property type="nucleotide sequence ID" value="NZ_WNBG01000011.1"/>
</dbReference>
<dbReference type="EMBL" id="WNBM01000010">
    <property type="protein sequence ID" value="MTT76648.1"/>
    <property type="molecule type" value="Genomic_DNA"/>
</dbReference>
<organism evidence="1 2">
    <name type="scientific">Phascolarctobacterium faecium</name>
    <dbReference type="NCBI Taxonomy" id="33025"/>
    <lineage>
        <taxon>Bacteria</taxon>
        <taxon>Bacillati</taxon>
        <taxon>Bacillota</taxon>
        <taxon>Negativicutes</taxon>
        <taxon>Acidaminococcales</taxon>
        <taxon>Acidaminococcaceae</taxon>
        <taxon>Phascolarctobacterium</taxon>
    </lineage>
</organism>
<sequence length="83" mass="9717">MKQYCRYCSNCMDAGDIYYCDAKAIPNTSINAILPIEKLKRVNKCKDFCFCAVDVLDPIGDRRYKPRRPSVLKRKMLEETLFK</sequence>
<gene>
    <name evidence="1" type="ORF">GMD11_10285</name>
</gene>
<proteinExistence type="predicted"/>
<evidence type="ECO:0000313" key="2">
    <source>
        <dbReference type="Proteomes" id="UP000484547"/>
    </source>
</evidence>
<reference evidence="1 2" key="1">
    <citation type="journal article" date="2019" name="Nat. Med.">
        <title>A library of human gut bacterial isolates paired with longitudinal multiomics data enables mechanistic microbiome research.</title>
        <authorList>
            <person name="Poyet M."/>
            <person name="Groussin M."/>
            <person name="Gibbons S.M."/>
            <person name="Avila-Pacheco J."/>
            <person name="Jiang X."/>
            <person name="Kearney S.M."/>
            <person name="Perrotta A.R."/>
            <person name="Berdy B."/>
            <person name="Zhao S."/>
            <person name="Lieberman T.D."/>
            <person name="Swanson P.K."/>
            <person name="Smith M."/>
            <person name="Roesemann S."/>
            <person name="Alexander J.E."/>
            <person name="Rich S.A."/>
            <person name="Livny J."/>
            <person name="Vlamakis H."/>
            <person name="Clish C."/>
            <person name="Bullock K."/>
            <person name="Deik A."/>
            <person name="Scott J."/>
            <person name="Pierce K.A."/>
            <person name="Xavier R.J."/>
            <person name="Alm E.J."/>
        </authorList>
    </citation>
    <scope>NUCLEOTIDE SEQUENCE [LARGE SCALE GENOMIC DNA]</scope>
    <source>
        <strain evidence="1 2">BIOML-A13</strain>
    </source>
</reference>
<dbReference type="Proteomes" id="UP000484547">
    <property type="component" value="Unassembled WGS sequence"/>
</dbReference>